<protein>
    <submittedName>
        <fullName evidence="3">DUF2238 domain-containing protein</fullName>
    </submittedName>
</protein>
<dbReference type="RefSeq" id="WP_194447016.1">
    <property type="nucleotide sequence ID" value="NZ_CP063849.1"/>
</dbReference>
<dbReference type="EMBL" id="CP063849">
    <property type="protein sequence ID" value="QOY85346.1"/>
    <property type="molecule type" value="Genomic_DNA"/>
</dbReference>
<sequence length="272" mass="29523">MIRLSMATMPRVLRVLCILLPLVLAITGFLSHILSDWWLENLAVFLVLLALALAYKRLPLSNTSWILLFLFLCFHEYGALYSYSNAPLGEWMMPWFHTQRNHYDRLVHLLFGLMLTWPALEAIGFLTRSRGAILYALGVQFILAASALYEITEWLVASAVDPVLGVEFIGAQGDAWDAAEDMAAALIGALVVVCVAGTVRAWRNRRAQAQRRSSASSADGSAASACAANSSSDNVEASSNASASLARDDGTRSRIPPDITTASGPSIAKFSS</sequence>
<dbReference type="AlphaFoldDB" id="A0A7S7NKK3"/>
<evidence type="ECO:0000313" key="3">
    <source>
        <dbReference type="EMBL" id="QOY85346.1"/>
    </source>
</evidence>
<feature type="transmembrane region" description="Helical" evidence="2">
    <location>
        <begin position="133"/>
        <end position="152"/>
    </location>
</feature>
<feature type="transmembrane region" description="Helical" evidence="2">
    <location>
        <begin position="67"/>
        <end position="86"/>
    </location>
</feature>
<feature type="transmembrane region" description="Helical" evidence="2">
    <location>
        <begin position="106"/>
        <end position="126"/>
    </location>
</feature>
<proteinExistence type="predicted"/>
<dbReference type="Proteomes" id="UP000593892">
    <property type="component" value="Chromosome"/>
</dbReference>
<keyword evidence="4" id="KW-1185">Reference proteome</keyword>
<feature type="transmembrane region" description="Helical" evidence="2">
    <location>
        <begin position="182"/>
        <end position="202"/>
    </location>
</feature>
<gene>
    <name evidence="3" type="ORF">IRI77_21225</name>
</gene>
<feature type="compositionally biased region" description="Polar residues" evidence="1">
    <location>
        <begin position="260"/>
        <end position="272"/>
    </location>
</feature>
<name>A0A7S7NKK3_PALFE</name>
<keyword evidence="2" id="KW-0812">Transmembrane</keyword>
<accession>A0A7S7NKK3</accession>
<dbReference type="KEGG" id="pfer:IRI77_21225"/>
<feature type="compositionally biased region" description="Polar residues" evidence="1">
    <location>
        <begin position="233"/>
        <end position="243"/>
    </location>
</feature>
<dbReference type="InterPro" id="IPR014509">
    <property type="entry name" value="YjdF-like"/>
</dbReference>
<evidence type="ECO:0000313" key="4">
    <source>
        <dbReference type="Proteomes" id="UP000593892"/>
    </source>
</evidence>
<evidence type="ECO:0000256" key="1">
    <source>
        <dbReference type="SAM" id="MobiDB-lite"/>
    </source>
</evidence>
<feature type="region of interest" description="Disordered" evidence="1">
    <location>
        <begin position="224"/>
        <end position="272"/>
    </location>
</feature>
<reference evidence="3 4" key="1">
    <citation type="submission" date="2020-10" db="EMBL/GenBank/DDBJ databases">
        <title>Complete genome sequence of Paludibaculum fermentans P105T, a facultatively anaerobic acidobacterium capable of dissimilatory Fe(III) reduction.</title>
        <authorList>
            <person name="Dedysh S.N."/>
            <person name="Beletsky A.V."/>
            <person name="Kulichevskaya I.S."/>
            <person name="Mardanov A.V."/>
            <person name="Ravin N.V."/>
        </authorList>
    </citation>
    <scope>NUCLEOTIDE SEQUENCE [LARGE SCALE GENOMIC DNA]</scope>
    <source>
        <strain evidence="3 4">P105</strain>
    </source>
</reference>
<organism evidence="3 4">
    <name type="scientific">Paludibaculum fermentans</name>
    <dbReference type="NCBI Taxonomy" id="1473598"/>
    <lineage>
        <taxon>Bacteria</taxon>
        <taxon>Pseudomonadati</taxon>
        <taxon>Acidobacteriota</taxon>
        <taxon>Terriglobia</taxon>
        <taxon>Bryobacterales</taxon>
        <taxon>Bryobacteraceae</taxon>
        <taxon>Paludibaculum</taxon>
    </lineage>
</organism>
<keyword evidence="2" id="KW-0472">Membrane</keyword>
<evidence type="ECO:0000256" key="2">
    <source>
        <dbReference type="SAM" id="Phobius"/>
    </source>
</evidence>
<dbReference type="Pfam" id="PF09997">
    <property type="entry name" value="DUF2238"/>
    <property type="match status" value="1"/>
</dbReference>
<feature type="transmembrane region" description="Helical" evidence="2">
    <location>
        <begin position="12"/>
        <end position="31"/>
    </location>
</feature>
<feature type="transmembrane region" description="Helical" evidence="2">
    <location>
        <begin position="37"/>
        <end position="55"/>
    </location>
</feature>
<keyword evidence="2" id="KW-1133">Transmembrane helix</keyword>